<dbReference type="RefSeq" id="XP_026599428.1">
    <property type="nucleotide sequence ID" value="XM_026752366.1"/>
</dbReference>
<protein>
    <submittedName>
        <fullName evidence="2">Uncharacterized protein</fullName>
    </submittedName>
</protein>
<keyword evidence="3" id="KW-1185">Reference proteome</keyword>
<evidence type="ECO:0000313" key="2">
    <source>
        <dbReference type="EMBL" id="RDW63239.1"/>
    </source>
</evidence>
<feature type="compositionally biased region" description="Low complexity" evidence="1">
    <location>
        <begin position="1"/>
        <end position="13"/>
    </location>
</feature>
<comment type="caution">
    <text evidence="2">The sequence shown here is derived from an EMBL/GenBank/DDBJ whole genome shotgun (WGS) entry which is preliminary data.</text>
</comment>
<dbReference type="EMBL" id="PVWQ01000015">
    <property type="protein sequence ID" value="RDW63239.1"/>
    <property type="molecule type" value="Genomic_DNA"/>
</dbReference>
<reference evidence="2 3" key="1">
    <citation type="journal article" date="2018" name="IMA Fungus">
        <title>IMA Genome-F 9: Draft genome sequence of Annulohypoxylon stygium, Aspergillus mulundensis, Berkeleyomyces basicola (syn. Thielaviopsis basicola), Ceratocystis smalleyi, two Cercospora beticola strains, Coleophoma cylindrospora, Fusarium fracticaudum, Phialophora cf. hyalina, and Morchella septimelata.</title>
        <authorList>
            <person name="Wingfield B.D."/>
            <person name="Bills G.F."/>
            <person name="Dong Y."/>
            <person name="Huang W."/>
            <person name="Nel W.J."/>
            <person name="Swalarsk-Parry B.S."/>
            <person name="Vaghefi N."/>
            <person name="Wilken P.M."/>
            <person name="An Z."/>
            <person name="de Beer Z.W."/>
            <person name="De Vos L."/>
            <person name="Chen L."/>
            <person name="Duong T.A."/>
            <person name="Gao Y."/>
            <person name="Hammerbacher A."/>
            <person name="Kikkert J.R."/>
            <person name="Li Y."/>
            <person name="Li H."/>
            <person name="Li K."/>
            <person name="Li Q."/>
            <person name="Liu X."/>
            <person name="Ma X."/>
            <person name="Naidoo K."/>
            <person name="Pethybridge S.J."/>
            <person name="Sun J."/>
            <person name="Steenkamp E.T."/>
            <person name="van der Nest M.A."/>
            <person name="van Wyk S."/>
            <person name="Wingfield M.J."/>
            <person name="Xiong C."/>
            <person name="Yue Q."/>
            <person name="Zhang X."/>
        </authorList>
    </citation>
    <scope>NUCLEOTIDE SEQUENCE [LARGE SCALE GENOMIC DNA]</scope>
    <source>
        <strain evidence="2 3">DSM 5745</strain>
    </source>
</reference>
<organism evidence="2 3">
    <name type="scientific">Aspergillus mulundensis</name>
    <dbReference type="NCBI Taxonomy" id="1810919"/>
    <lineage>
        <taxon>Eukaryota</taxon>
        <taxon>Fungi</taxon>
        <taxon>Dikarya</taxon>
        <taxon>Ascomycota</taxon>
        <taxon>Pezizomycotina</taxon>
        <taxon>Eurotiomycetes</taxon>
        <taxon>Eurotiomycetidae</taxon>
        <taxon>Eurotiales</taxon>
        <taxon>Aspergillaceae</taxon>
        <taxon>Aspergillus</taxon>
        <taxon>Aspergillus subgen. Nidulantes</taxon>
    </lineage>
</organism>
<evidence type="ECO:0000313" key="3">
    <source>
        <dbReference type="Proteomes" id="UP000256690"/>
    </source>
</evidence>
<sequence>MASLNTTHTTTSITHEREEPATMSEMSASIVAAPEYPPTPLADRFNVYVTIIQPTRACTPNLMLIFDQQPAARRGTTVWYIRPQRAASGLPMVPSRFEMVGERLKESSRINPKVFLGSFPRQERTLAQEWAPVIVSRIVDEGYLVTEHPAWVARQGIQQIASQLQPFFNPLWPGRLAALELDGFEIPKRA</sequence>
<feature type="region of interest" description="Disordered" evidence="1">
    <location>
        <begin position="1"/>
        <end position="25"/>
    </location>
</feature>
<proteinExistence type="predicted"/>
<dbReference type="Proteomes" id="UP000256690">
    <property type="component" value="Unassembled WGS sequence"/>
</dbReference>
<dbReference type="AlphaFoldDB" id="A0A3D8QN76"/>
<name>A0A3D8QN76_9EURO</name>
<accession>A0A3D8QN76</accession>
<evidence type="ECO:0000256" key="1">
    <source>
        <dbReference type="SAM" id="MobiDB-lite"/>
    </source>
</evidence>
<dbReference type="GeneID" id="38120720"/>
<gene>
    <name evidence="2" type="ORF">DSM5745_10350</name>
</gene>